<evidence type="ECO:0000256" key="1">
    <source>
        <dbReference type="SAM" id="MobiDB-lite"/>
    </source>
</evidence>
<name>A0A812U2E8_9DINO</name>
<dbReference type="InterPro" id="IPR012664">
    <property type="entry name" value="CHP02452"/>
</dbReference>
<organism evidence="3 4">
    <name type="scientific">Symbiodinium natans</name>
    <dbReference type="NCBI Taxonomy" id="878477"/>
    <lineage>
        <taxon>Eukaryota</taxon>
        <taxon>Sar</taxon>
        <taxon>Alveolata</taxon>
        <taxon>Dinophyceae</taxon>
        <taxon>Suessiales</taxon>
        <taxon>Symbiodiniaceae</taxon>
        <taxon>Symbiodinium</taxon>
    </lineage>
</organism>
<dbReference type="PANTHER" id="PTHR35596">
    <property type="entry name" value="DUF2263 DOMAIN-CONTAINING PROTEIN"/>
    <property type="match status" value="1"/>
</dbReference>
<dbReference type="InterPro" id="IPR019261">
    <property type="entry name" value="PARG_cat_microbial"/>
</dbReference>
<dbReference type="EMBL" id="CAJNDS010002664">
    <property type="protein sequence ID" value="CAE7559919.1"/>
    <property type="molecule type" value="Genomic_DNA"/>
</dbReference>
<keyword evidence="4" id="KW-1185">Reference proteome</keyword>
<gene>
    <name evidence="3" type="ORF">SNAT2548_LOCUS31556</name>
</gene>
<dbReference type="SUPFAM" id="SSF52949">
    <property type="entry name" value="Macro domain-like"/>
    <property type="match status" value="1"/>
</dbReference>
<dbReference type="AlphaFoldDB" id="A0A812U2E8"/>
<evidence type="ECO:0000313" key="4">
    <source>
        <dbReference type="Proteomes" id="UP000604046"/>
    </source>
</evidence>
<accession>A0A812U2E8</accession>
<evidence type="ECO:0000313" key="3">
    <source>
        <dbReference type="EMBL" id="CAE7559919.1"/>
    </source>
</evidence>
<proteinExistence type="predicted"/>
<dbReference type="Pfam" id="PF10021">
    <property type="entry name" value="PARG_cat_microb"/>
    <property type="match status" value="1"/>
</dbReference>
<dbReference type="Gene3D" id="3.40.220.10">
    <property type="entry name" value="Leucine Aminopeptidase, subunit E, domain 1"/>
    <property type="match status" value="1"/>
</dbReference>
<feature type="domain" description="Microbial-type PARG catalytic" evidence="2">
    <location>
        <begin position="5"/>
        <end position="133"/>
    </location>
</feature>
<reference evidence="3" key="1">
    <citation type="submission" date="2021-02" db="EMBL/GenBank/DDBJ databases">
        <authorList>
            <person name="Dougan E. K."/>
            <person name="Rhodes N."/>
            <person name="Thang M."/>
            <person name="Chan C."/>
        </authorList>
    </citation>
    <scope>NUCLEOTIDE SEQUENCE</scope>
</reference>
<dbReference type="Proteomes" id="UP000604046">
    <property type="component" value="Unassembled WGS sequence"/>
</dbReference>
<dbReference type="OrthoDB" id="9985428at2759"/>
<sequence>MEFVLKAIRAKQYRGEDGQTFKLNGQMLTTSLKGAVMLPSVPPSKAGLGPQGGHGPQSSERPLCPGVSGPNPEMVAVDTLEAVRQLAQDGMFNPAVLVFASDTNPGGSRKGANLGTQEEALCRQSTLRPAQEQLTYPIPLMGVAYVPQVQGLLPSGIVVFGAICAALRQCLAGESPTGKEMQFLEAKVASVLGTAAAFGHKSLVLGAWGCGAFGNPPEVVSRAFATQLRSPAFDGAFERVIFAIPDDELRQAFDSAFAAAS</sequence>
<feature type="region of interest" description="Disordered" evidence="1">
    <location>
        <begin position="40"/>
        <end position="63"/>
    </location>
</feature>
<dbReference type="PANTHER" id="PTHR35596:SF1">
    <property type="entry name" value="MICROBIAL-TYPE PARG CATALYTIC DOMAIN-CONTAINING PROTEIN"/>
    <property type="match status" value="1"/>
</dbReference>
<evidence type="ECO:0000259" key="2">
    <source>
        <dbReference type="Pfam" id="PF10021"/>
    </source>
</evidence>
<dbReference type="InterPro" id="IPR043472">
    <property type="entry name" value="Macro_dom-like"/>
</dbReference>
<comment type="caution">
    <text evidence="3">The sequence shown here is derived from an EMBL/GenBank/DDBJ whole genome shotgun (WGS) entry which is preliminary data.</text>
</comment>
<dbReference type="NCBIfam" id="TIGR02452">
    <property type="entry name" value="TIGR02452 family protein"/>
    <property type="match status" value="1"/>
</dbReference>
<protein>
    <recommendedName>
        <fullName evidence="2">Microbial-type PARG catalytic domain-containing protein</fullName>
    </recommendedName>
</protein>